<dbReference type="Proteomes" id="UP000823982">
    <property type="component" value="Unassembled WGS sequence"/>
</dbReference>
<dbReference type="InterPro" id="IPR012340">
    <property type="entry name" value="NA-bd_OB-fold"/>
</dbReference>
<protein>
    <submittedName>
        <fullName evidence="3">S1 RNA-binding domain-containing protein</fullName>
    </submittedName>
</protein>
<gene>
    <name evidence="3" type="ORF">IAD01_00375</name>
</gene>
<proteinExistence type="predicted"/>
<feature type="region of interest" description="Disordered" evidence="1">
    <location>
        <begin position="77"/>
        <end position="133"/>
    </location>
</feature>
<reference evidence="3" key="1">
    <citation type="submission" date="2020-10" db="EMBL/GenBank/DDBJ databases">
        <authorList>
            <person name="Gilroy R."/>
        </authorList>
    </citation>
    <scope>NUCLEOTIDE SEQUENCE</scope>
    <source>
        <strain evidence="3">CHK157-1446</strain>
    </source>
</reference>
<dbReference type="PANTHER" id="PTHR10724">
    <property type="entry name" value="30S RIBOSOMAL PROTEIN S1"/>
    <property type="match status" value="1"/>
</dbReference>
<dbReference type="GO" id="GO:0006412">
    <property type="term" value="P:translation"/>
    <property type="evidence" value="ECO:0007669"/>
    <property type="project" value="TreeGrafter"/>
</dbReference>
<accession>A0A9D1EMW1</accession>
<dbReference type="EMBL" id="DVIR01000004">
    <property type="protein sequence ID" value="HIS23852.1"/>
    <property type="molecule type" value="Genomic_DNA"/>
</dbReference>
<comment type="caution">
    <text evidence="3">The sequence shown here is derived from an EMBL/GenBank/DDBJ whole genome shotgun (WGS) entry which is preliminary data.</text>
</comment>
<evidence type="ECO:0000313" key="4">
    <source>
        <dbReference type="Proteomes" id="UP000823982"/>
    </source>
</evidence>
<dbReference type="GO" id="GO:0003729">
    <property type="term" value="F:mRNA binding"/>
    <property type="evidence" value="ECO:0007669"/>
    <property type="project" value="TreeGrafter"/>
</dbReference>
<feature type="compositionally biased region" description="Basic and acidic residues" evidence="1">
    <location>
        <begin position="77"/>
        <end position="87"/>
    </location>
</feature>
<dbReference type="Pfam" id="PF00575">
    <property type="entry name" value="S1"/>
    <property type="match status" value="1"/>
</dbReference>
<sequence length="183" mass="20299">MQLVKDSVVEGKVTGILKFGAFVDLGEGKSGMVHISEVSNDYVEDIKDVLKVGQTVKVRVISVADDGKIALSIRKADKKNSDRDFKNKNGSKGGKPSGKYQGGMSKDSDRDYAPAKKHQAQKKQPAKKEQINIEDLEYAYEPRSTPTNAGFEDMLSRFKASSEDRMSVLKKNMDIKKKGGRRR</sequence>
<organism evidence="3 4">
    <name type="scientific">Candidatus Faeciplasma gallinarum</name>
    <dbReference type="NCBI Taxonomy" id="2840799"/>
    <lineage>
        <taxon>Bacteria</taxon>
        <taxon>Bacillati</taxon>
        <taxon>Bacillota</taxon>
        <taxon>Clostridia</taxon>
        <taxon>Eubacteriales</taxon>
        <taxon>Oscillospiraceae</taxon>
        <taxon>Oscillospiraceae incertae sedis</taxon>
        <taxon>Candidatus Faeciplasma</taxon>
    </lineage>
</organism>
<feature type="compositionally biased region" description="Basic residues" evidence="1">
    <location>
        <begin position="115"/>
        <end position="125"/>
    </location>
</feature>
<dbReference type="GO" id="GO:0005737">
    <property type="term" value="C:cytoplasm"/>
    <property type="evidence" value="ECO:0007669"/>
    <property type="project" value="UniProtKB-ARBA"/>
</dbReference>
<dbReference type="PROSITE" id="PS50126">
    <property type="entry name" value="S1"/>
    <property type="match status" value="1"/>
</dbReference>
<evidence type="ECO:0000256" key="1">
    <source>
        <dbReference type="SAM" id="MobiDB-lite"/>
    </source>
</evidence>
<dbReference type="SUPFAM" id="SSF50249">
    <property type="entry name" value="Nucleic acid-binding proteins"/>
    <property type="match status" value="1"/>
</dbReference>
<dbReference type="AlphaFoldDB" id="A0A9D1EMW1"/>
<dbReference type="InterPro" id="IPR050437">
    <property type="entry name" value="Ribos_protein_bS1-like"/>
</dbReference>
<dbReference type="CDD" id="cd05692">
    <property type="entry name" value="S1_RPS1_repeat_hs4"/>
    <property type="match status" value="1"/>
</dbReference>
<dbReference type="SMART" id="SM00316">
    <property type="entry name" value="S1"/>
    <property type="match status" value="1"/>
</dbReference>
<dbReference type="GO" id="GO:0003735">
    <property type="term" value="F:structural constituent of ribosome"/>
    <property type="evidence" value="ECO:0007669"/>
    <property type="project" value="TreeGrafter"/>
</dbReference>
<name>A0A9D1EMW1_9FIRM</name>
<evidence type="ECO:0000259" key="2">
    <source>
        <dbReference type="PROSITE" id="PS50126"/>
    </source>
</evidence>
<feature type="domain" description="S1 motif" evidence="2">
    <location>
        <begin position="6"/>
        <end position="74"/>
    </location>
</feature>
<evidence type="ECO:0000313" key="3">
    <source>
        <dbReference type="EMBL" id="HIS23852.1"/>
    </source>
</evidence>
<dbReference type="FunFam" id="2.40.50.140:FF:000051">
    <property type="entry name" value="RNA-binding transcriptional accessory protein"/>
    <property type="match status" value="1"/>
</dbReference>
<dbReference type="Gene3D" id="2.40.50.140">
    <property type="entry name" value="Nucleic acid-binding proteins"/>
    <property type="match status" value="1"/>
</dbReference>
<reference evidence="3" key="2">
    <citation type="journal article" date="2021" name="PeerJ">
        <title>Extensive microbial diversity within the chicken gut microbiome revealed by metagenomics and culture.</title>
        <authorList>
            <person name="Gilroy R."/>
            <person name="Ravi A."/>
            <person name="Getino M."/>
            <person name="Pursley I."/>
            <person name="Horton D.L."/>
            <person name="Alikhan N.F."/>
            <person name="Baker D."/>
            <person name="Gharbi K."/>
            <person name="Hall N."/>
            <person name="Watson M."/>
            <person name="Adriaenssens E.M."/>
            <person name="Foster-Nyarko E."/>
            <person name="Jarju S."/>
            <person name="Secka A."/>
            <person name="Antonio M."/>
            <person name="Oren A."/>
            <person name="Chaudhuri R.R."/>
            <person name="La Ragione R."/>
            <person name="Hildebrand F."/>
            <person name="Pallen M.J."/>
        </authorList>
    </citation>
    <scope>NUCLEOTIDE SEQUENCE</scope>
    <source>
        <strain evidence="3">CHK157-1446</strain>
    </source>
</reference>
<dbReference type="InterPro" id="IPR003029">
    <property type="entry name" value="S1_domain"/>
</dbReference>